<organism evidence="1 2">
    <name type="scientific">Portunus trituberculatus</name>
    <name type="common">Swimming crab</name>
    <name type="synonym">Neptunus trituberculatus</name>
    <dbReference type="NCBI Taxonomy" id="210409"/>
    <lineage>
        <taxon>Eukaryota</taxon>
        <taxon>Metazoa</taxon>
        <taxon>Ecdysozoa</taxon>
        <taxon>Arthropoda</taxon>
        <taxon>Crustacea</taxon>
        <taxon>Multicrustacea</taxon>
        <taxon>Malacostraca</taxon>
        <taxon>Eumalacostraca</taxon>
        <taxon>Eucarida</taxon>
        <taxon>Decapoda</taxon>
        <taxon>Pleocyemata</taxon>
        <taxon>Brachyura</taxon>
        <taxon>Eubrachyura</taxon>
        <taxon>Portunoidea</taxon>
        <taxon>Portunidae</taxon>
        <taxon>Portuninae</taxon>
        <taxon>Portunus</taxon>
    </lineage>
</organism>
<evidence type="ECO:0000313" key="2">
    <source>
        <dbReference type="Proteomes" id="UP000324222"/>
    </source>
</evidence>
<sequence>MFDFCYNATGKNIMINSICAIGLLIRDLAQLDFQTVRQRVPQLADRWEL</sequence>
<accession>A0A5B7HMZ5</accession>
<comment type="caution">
    <text evidence="1">The sequence shown here is derived from an EMBL/GenBank/DDBJ whole genome shotgun (WGS) entry which is preliminary data.</text>
</comment>
<dbReference type="EMBL" id="VSRR010035204">
    <property type="protein sequence ID" value="MPC72682.1"/>
    <property type="molecule type" value="Genomic_DNA"/>
</dbReference>
<dbReference type="Proteomes" id="UP000324222">
    <property type="component" value="Unassembled WGS sequence"/>
</dbReference>
<evidence type="ECO:0000313" key="1">
    <source>
        <dbReference type="EMBL" id="MPC72682.1"/>
    </source>
</evidence>
<reference evidence="1 2" key="1">
    <citation type="submission" date="2019-05" db="EMBL/GenBank/DDBJ databases">
        <title>Another draft genome of Portunus trituberculatus and its Hox gene families provides insights of decapod evolution.</title>
        <authorList>
            <person name="Jeong J.-H."/>
            <person name="Song I."/>
            <person name="Kim S."/>
            <person name="Choi T."/>
            <person name="Kim D."/>
            <person name="Ryu S."/>
            <person name="Kim W."/>
        </authorList>
    </citation>
    <scope>NUCLEOTIDE SEQUENCE [LARGE SCALE GENOMIC DNA]</scope>
    <source>
        <tissue evidence="1">Muscle</tissue>
    </source>
</reference>
<protein>
    <submittedName>
        <fullName evidence="1">Uncharacterized protein</fullName>
    </submittedName>
</protein>
<dbReference type="AlphaFoldDB" id="A0A5B7HMZ5"/>
<proteinExistence type="predicted"/>
<name>A0A5B7HMZ5_PORTR</name>
<gene>
    <name evidence="1" type="ORF">E2C01_066994</name>
</gene>
<keyword evidence="2" id="KW-1185">Reference proteome</keyword>